<protein>
    <submittedName>
        <fullName evidence="1">Alpha/beta fold family hydrolase</fullName>
    </submittedName>
</protein>
<evidence type="ECO:0000313" key="2">
    <source>
        <dbReference type="Proteomes" id="UP000037891"/>
    </source>
</evidence>
<dbReference type="PATRIC" id="fig|81035.3.peg.1051"/>
<proteinExistence type="predicted"/>
<sequence>MLTCTTSGMAATSGCELNAALITAHPQVYAGLAADDLKTHLDAVRTFLGLCFQVRPDAETFERLLANAAMAS</sequence>
<comment type="caution">
    <text evidence="1">The sequence shown here is derived from an EMBL/GenBank/DDBJ whole genome shotgun (WGS) entry which is preliminary data.</text>
</comment>
<dbReference type="AlphaFoldDB" id="A0A0N0XBQ7"/>
<gene>
    <name evidence="1" type="ORF">ABJ99_0986</name>
</gene>
<evidence type="ECO:0000313" key="1">
    <source>
        <dbReference type="EMBL" id="KPC33844.1"/>
    </source>
</evidence>
<dbReference type="InterPro" id="IPR029058">
    <property type="entry name" value="AB_hydrolase_fold"/>
</dbReference>
<accession>A0A0N0XBQ7</accession>
<dbReference type="Proteomes" id="UP000037891">
    <property type="component" value="Unassembled WGS sequence"/>
</dbReference>
<dbReference type="EMBL" id="LGLN01000032">
    <property type="protein sequence ID" value="KPC33844.1"/>
    <property type="molecule type" value="Genomic_DNA"/>
</dbReference>
<reference evidence="1 2" key="2">
    <citation type="submission" date="2015-10" db="EMBL/GenBank/DDBJ databases">
        <title>Comparative genomics and high-throughput reverse genetic screens identify a new phytobacterial MAMP and an Arabidopsis receptor required for immune elicitation.</title>
        <authorList>
            <person name="Mott G.A."/>
            <person name="Thakur S."/>
            <person name="Wang P.W."/>
            <person name="Desveaux D."/>
            <person name="Guttman D.S."/>
        </authorList>
    </citation>
    <scope>NUCLEOTIDE SEQUENCE [LARGE SCALE GENOMIC DNA]</scope>
    <source>
        <strain evidence="1 2">0788_9</strain>
    </source>
</reference>
<name>A0A0N0XBQ7_PSESX</name>
<dbReference type="Gene3D" id="3.40.50.1820">
    <property type="entry name" value="alpha/beta hydrolase"/>
    <property type="match status" value="1"/>
</dbReference>
<reference evidence="1 2" key="1">
    <citation type="submission" date="2015-07" db="EMBL/GenBank/DDBJ databases">
        <authorList>
            <person name="Noorani M."/>
        </authorList>
    </citation>
    <scope>NUCLEOTIDE SEQUENCE [LARGE SCALE GENOMIC DNA]</scope>
    <source>
        <strain evidence="1 2">0788_9</strain>
    </source>
</reference>
<keyword evidence="1" id="KW-0378">Hydrolase</keyword>
<dbReference type="GO" id="GO:0016787">
    <property type="term" value="F:hydrolase activity"/>
    <property type="evidence" value="ECO:0007669"/>
    <property type="project" value="UniProtKB-KW"/>
</dbReference>
<organism evidence="1 2">
    <name type="scientific">Pseudomonas syringae pv. cilantro</name>
    <dbReference type="NCBI Taxonomy" id="81035"/>
    <lineage>
        <taxon>Bacteria</taxon>
        <taxon>Pseudomonadati</taxon>
        <taxon>Pseudomonadota</taxon>
        <taxon>Gammaproteobacteria</taxon>
        <taxon>Pseudomonadales</taxon>
        <taxon>Pseudomonadaceae</taxon>
        <taxon>Pseudomonas</taxon>
        <taxon>Pseudomonas syringae</taxon>
    </lineage>
</organism>